<accession>A0A6J5N1R0</accession>
<dbReference type="EMBL" id="LR796590">
    <property type="protein sequence ID" value="CAB4152668.1"/>
    <property type="molecule type" value="Genomic_DNA"/>
</dbReference>
<reference evidence="1" key="1">
    <citation type="submission" date="2020-04" db="EMBL/GenBank/DDBJ databases">
        <authorList>
            <person name="Chiriac C."/>
            <person name="Salcher M."/>
            <person name="Ghai R."/>
            <person name="Kavagutti S V."/>
        </authorList>
    </citation>
    <scope>NUCLEOTIDE SEQUENCE</scope>
</reference>
<evidence type="ECO:0000313" key="1">
    <source>
        <dbReference type="EMBL" id="CAB4152668.1"/>
    </source>
</evidence>
<proteinExistence type="predicted"/>
<organism evidence="1">
    <name type="scientific">uncultured Caudovirales phage</name>
    <dbReference type="NCBI Taxonomy" id="2100421"/>
    <lineage>
        <taxon>Viruses</taxon>
        <taxon>Duplodnaviria</taxon>
        <taxon>Heunggongvirae</taxon>
        <taxon>Uroviricota</taxon>
        <taxon>Caudoviricetes</taxon>
        <taxon>Peduoviridae</taxon>
        <taxon>Maltschvirus</taxon>
        <taxon>Maltschvirus maltsch</taxon>
    </lineage>
</organism>
<protein>
    <submittedName>
        <fullName evidence="1">Tail tubular protein Gp11</fullName>
    </submittedName>
</protein>
<gene>
    <name evidence="1" type="ORF">UFOVP616_24</name>
</gene>
<name>A0A6J5N1R0_9CAUD</name>
<sequence>MAVTSLQICQQALVVIGAQPLTSFDDGTTESIACVNLYENTVRDELSQYRWRFASNQVQLSRLVDVPSAKWDAAYQLPPECLAITTVFTSDAPIDFDRYEDNIFCDASENDVVILEGTFRVDEQFWPPYFVQMIVYRIASQLAHSIAAQVDTADYLDKIAIRHSRLARNRDAQGRTAPKIDTSRLINTRFRNSSVR</sequence>